<accession>A0AAN5CKN6</accession>
<organism evidence="1 2">
    <name type="scientific">Pristionchus mayeri</name>
    <dbReference type="NCBI Taxonomy" id="1317129"/>
    <lineage>
        <taxon>Eukaryota</taxon>
        <taxon>Metazoa</taxon>
        <taxon>Ecdysozoa</taxon>
        <taxon>Nematoda</taxon>
        <taxon>Chromadorea</taxon>
        <taxon>Rhabditida</taxon>
        <taxon>Rhabditina</taxon>
        <taxon>Diplogasteromorpha</taxon>
        <taxon>Diplogasteroidea</taxon>
        <taxon>Neodiplogasteridae</taxon>
        <taxon>Pristionchus</taxon>
    </lineage>
</organism>
<sequence length="101" mass="11567">TVTLVIRFFVCSSECESAAAWDDQQNSCCTNLRYGRRTERVMSGDANAKMLTVYLLIFVISLARRAAIVPRLAEKKQVRYTITPRSSHFLPTRFEYKSIAQ</sequence>
<dbReference type="EMBL" id="BTRK01000004">
    <property type="protein sequence ID" value="GMR46217.1"/>
    <property type="molecule type" value="Genomic_DNA"/>
</dbReference>
<gene>
    <name evidence="1" type="ORF">PMAYCL1PPCAC_16412</name>
</gene>
<keyword evidence="2" id="KW-1185">Reference proteome</keyword>
<proteinExistence type="predicted"/>
<dbReference type="Proteomes" id="UP001328107">
    <property type="component" value="Unassembled WGS sequence"/>
</dbReference>
<comment type="caution">
    <text evidence="1">The sequence shown here is derived from an EMBL/GenBank/DDBJ whole genome shotgun (WGS) entry which is preliminary data.</text>
</comment>
<evidence type="ECO:0000313" key="2">
    <source>
        <dbReference type="Proteomes" id="UP001328107"/>
    </source>
</evidence>
<feature type="non-terminal residue" evidence="1">
    <location>
        <position position="1"/>
    </location>
</feature>
<name>A0AAN5CKN6_9BILA</name>
<dbReference type="AlphaFoldDB" id="A0AAN5CKN6"/>
<reference evidence="2" key="1">
    <citation type="submission" date="2022-10" db="EMBL/GenBank/DDBJ databases">
        <title>Genome assembly of Pristionchus species.</title>
        <authorList>
            <person name="Yoshida K."/>
            <person name="Sommer R.J."/>
        </authorList>
    </citation>
    <scope>NUCLEOTIDE SEQUENCE [LARGE SCALE GENOMIC DNA]</scope>
    <source>
        <strain evidence="2">RS5460</strain>
    </source>
</reference>
<protein>
    <submittedName>
        <fullName evidence="1">Uncharacterized protein</fullName>
    </submittedName>
</protein>
<evidence type="ECO:0000313" key="1">
    <source>
        <dbReference type="EMBL" id="GMR46217.1"/>
    </source>
</evidence>